<dbReference type="Proteomes" id="UP000694405">
    <property type="component" value="Chromosome Z"/>
</dbReference>
<dbReference type="InterPro" id="IPR032755">
    <property type="entry name" value="TSNAXIP1_N"/>
</dbReference>
<proteinExistence type="predicted"/>
<evidence type="ECO:0000259" key="2">
    <source>
        <dbReference type="Pfam" id="PF15739"/>
    </source>
</evidence>
<evidence type="ECO:0000256" key="1">
    <source>
        <dbReference type="ARBA" id="ARBA00023054"/>
    </source>
</evidence>
<feature type="domain" description="Translin-associated factor X-interacting protein 1 N-terminal" evidence="2">
    <location>
        <begin position="52"/>
        <end position="135"/>
    </location>
</feature>
<dbReference type="PANTHER" id="PTHR16306:SF0">
    <property type="entry name" value="TRANSLIN-ASSOCIATED FACTOR X-INTERACTING PROTEIN 1"/>
    <property type="match status" value="1"/>
</dbReference>
<reference evidence="3" key="1">
    <citation type="submission" date="2020-03" db="EMBL/GenBank/DDBJ databases">
        <title>Melopsittacus undulatus (budgerigar) genome, bMelUnd1, maternal haplotype with Z.</title>
        <authorList>
            <person name="Gedman G."/>
            <person name="Mountcastle J."/>
            <person name="Haase B."/>
            <person name="Formenti G."/>
            <person name="Wright T."/>
            <person name="Apodaca J."/>
            <person name="Pelan S."/>
            <person name="Chow W."/>
            <person name="Rhie A."/>
            <person name="Howe K."/>
            <person name="Fedrigo O."/>
            <person name="Jarvis E.D."/>
        </authorList>
    </citation>
    <scope>NUCLEOTIDE SEQUENCE [LARGE SCALE GENOMIC DNA]</scope>
</reference>
<organism evidence="3 4">
    <name type="scientific">Melopsittacus undulatus</name>
    <name type="common">Budgerigar</name>
    <name type="synonym">Psittacus undulatus</name>
    <dbReference type="NCBI Taxonomy" id="13146"/>
    <lineage>
        <taxon>Eukaryota</taxon>
        <taxon>Metazoa</taxon>
        <taxon>Chordata</taxon>
        <taxon>Craniata</taxon>
        <taxon>Vertebrata</taxon>
        <taxon>Euteleostomi</taxon>
        <taxon>Archelosauria</taxon>
        <taxon>Archosauria</taxon>
        <taxon>Dinosauria</taxon>
        <taxon>Saurischia</taxon>
        <taxon>Theropoda</taxon>
        <taxon>Coelurosauria</taxon>
        <taxon>Aves</taxon>
        <taxon>Neognathae</taxon>
        <taxon>Neoaves</taxon>
        <taxon>Telluraves</taxon>
        <taxon>Australaves</taxon>
        <taxon>Psittaciformes</taxon>
        <taxon>Psittaculidae</taxon>
        <taxon>Melopsittacus</taxon>
    </lineage>
</organism>
<accession>A0A8C6IPB0</accession>
<reference evidence="3" key="3">
    <citation type="submission" date="2025-09" db="UniProtKB">
        <authorList>
            <consortium name="Ensembl"/>
        </authorList>
    </citation>
    <scope>IDENTIFICATION</scope>
</reference>
<dbReference type="Ensembl" id="ENSMUNT00000001543.2">
    <property type="protein sequence ID" value="ENSMUNP00000001332.2"/>
    <property type="gene ID" value="ENSMUNG00000001145.2"/>
</dbReference>
<dbReference type="Pfam" id="PF15739">
    <property type="entry name" value="TSNAXIP1_N"/>
    <property type="match status" value="1"/>
</dbReference>
<sequence length="456" mass="53395">MKSPSPASLEALFRYWKAAMRSPCSLLFCRLKRPNFLSLSSYGRCSSPLIILVPYREVFEFFIDSFKTYKPLLSTIRNEVTLAYQKKMICELESLKAMVATASEEYTLQILTLQEKQKEKIRILEQEKQHLLKIIGLIKEEKNFLHIQVECLQASVAEEYSCYLNKHSARKLLLEKLNYMNAHLDMRPHQEQGRESGSLEDPILHRDPDLTLVLKVVRQDLTKVHAMLNQVKASYGDYFVTVHLSVFFRQKLQKNFDQLHKEYEPLLEIQRETAEEQDNFHAELPQVEHNSTPWPKWQSVQVPNELSSGLLKGKGDNVSVKLTKKDMVNILKDVWKEKIALEQQLWKRSRLPEFFLSYLQKQYGDAAAMKWFYTLFENMWLSVFITCVCKKQRDTSRSRDNNTKSYLCSAFQATWILTVAPVSKCSFHLPQEVKADDLKTMSQPKKLCLWKLSFRD</sequence>
<name>A0A8C6IPB0_MELUD</name>
<dbReference type="GO" id="GO:0005737">
    <property type="term" value="C:cytoplasm"/>
    <property type="evidence" value="ECO:0007669"/>
    <property type="project" value="TreeGrafter"/>
</dbReference>
<evidence type="ECO:0000313" key="3">
    <source>
        <dbReference type="Ensembl" id="ENSMUNP00000001332.2"/>
    </source>
</evidence>
<dbReference type="AlphaFoldDB" id="A0A8C6IPB0"/>
<keyword evidence="4" id="KW-1185">Reference proteome</keyword>
<accession>A0A8V5H5X2</accession>
<reference evidence="3" key="2">
    <citation type="submission" date="2025-08" db="UniProtKB">
        <authorList>
            <consortium name="Ensembl"/>
        </authorList>
    </citation>
    <scope>IDENTIFICATION</scope>
</reference>
<keyword evidence="1" id="KW-0175">Coiled coil</keyword>
<dbReference type="PANTHER" id="PTHR16306">
    <property type="entry name" value="TRANSLIN-ASSOCIATED FACTOR X-INTERACTING PROTEIN 1"/>
    <property type="match status" value="1"/>
</dbReference>
<evidence type="ECO:0000313" key="4">
    <source>
        <dbReference type="Proteomes" id="UP000694405"/>
    </source>
</evidence>
<protein>
    <recommendedName>
        <fullName evidence="2">Translin-associated factor X-interacting protein 1 N-terminal domain-containing protein</fullName>
    </recommendedName>
</protein>